<comment type="caution">
    <text evidence="1">The sequence shown here is derived from an EMBL/GenBank/DDBJ whole genome shotgun (WGS) entry which is preliminary data.</text>
</comment>
<reference evidence="1" key="1">
    <citation type="submission" date="2024-02" db="EMBL/GenBank/DDBJ databases">
        <title>Metagenome Assembled Genome of Zalaria obscura JY119.</title>
        <authorList>
            <person name="Vighnesh L."/>
            <person name="Jagadeeshwari U."/>
            <person name="Venkata Ramana C."/>
            <person name="Sasikala C."/>
        </authorList>
    </citation>
    <scope>NUCLEOTIDE SEQUENCE</scope>
    <source>
        <strain evidence="1">JY119</strain>
    </source>
</reference>
<gene>
    <name evidence="1" type="ORF">M8818_003607</name>
</gene>
<evidence type="ECO:0000313" key="1">
    <source>
        <dbReference type="EMBL" id="KAK8210120.1"/>
    </source>
</evidence>
<evidence type="ECO:0000313" key="2">
    <source>
        <dbReference type="Proteomes" id="UP001320706"/>
    </source>
</evidence>
<protein>
    <submittedName>
        <fullName evidence="1">Uncharacterized protein</fullName>
    </submittedName>
</protein>
<dbReference type="EMBL" id="JAMKPW020000016">
    <property type="protein sequence ID" value="KAK8210120.1"/>
    <property type="molecule type" value="Genomic_DNA"/>
</dbReference>
<organism evidence="1 2">
    <name type="scientific">Zalaria obscura</name>
    <dbReference type="NCBI Taxonomy" id="2024903"/>
    <lineage>
        <taxon>Eukaryota</taxon>
        <taxon>Fungi</taxon>
        <taxon>Dikarya</taxon>
        <taxon>Ascomycota</taxon>
        <taxon>Pezizomycotina</taxon>
        <taxon>Dothideomycetes</taxon>
        <taxon>Dothideomycetidae</taxon>
        <taxon>Dothideales</taxon>
        <taxon>Zalariaceae</taxon>
        <taxon>Zalaria</taxon>
    </lineage>
</organism>
<accession>A0ACC3SI74</accession>
<keyword evidence="2" id="KW-1185">Reference proteome</keyword>
<dbReference type="Proteomes" id="UP001320706">
    <property type="component" value="Unassembled WGS sequence"/>
</dbReference>
<proteinExistence type="predicted"/>
<name>A0ACC3SI74_9PEZI</name>
<sequence>MDSQYHSTSFAPYPSGGQHQSYASLNGMSSQHHAQQDSSSEAPTLPPLHSQNGSYSHLPSLYSNGSHPQTPTTPHTPTTGSLASANTHAYSAYPSPATTGSMPPPSYAPLTTAGYPGTQSMIPNASTATSAAGLTTGTPAQSRLPDLRPMPQANYASPMASHPGFGGSNMLAQQQYMQGQEQEPTHVVGSQGRRGILPSAPGRAAPPTPGTAASTKSMIPAKDADGKFPCPHCNKTYLHAKHLKRHLLRHTGDRPYMCHLCKDTFSRSDILKRHFQKCSIRRGNPTGANHLAHQRRNTNGSNRLSVGNGEAMGLASLPEVAGTSYANGNLMNHMSSSPTVNGDSSYASTVASLSNRSSRANSLMNPATTMTDGRLSMTGYNGIPTLGSNVPNGDHSAASAAGMAPNFAGYTMRQHSMTNPVQPSYGFGGPATGGNYYPGVKAESNPMGYPQRAPHMQEGGEQQNASPVDWTNVFNPSGQDGFMTQSNQNQPQMPVKAESGVENHNFSAPNEAQGDQFFSGLYSHPSAYGEDSGAHHLSGFSNWNMDLVQSNPLQSKAEALLTYVFSNRTPPSDSASDEMRRCLTVDNIKHCVEKFISFQGHWPTIHMPTFNVLEANPALLLTIIVVGSIYSDNDNVYETRSLMEHVVKAVKGASRVYNISTGAQLEGDQPLGSLASDMEEMQALIMLQTVFTWHGNPQQRAAARAEFGMIINIARRMGLPQPVPAGHPAYSLLHQPGQISQSDLSSWRWDSWIEQEKRARALYALFLLDAALVIFFNNPPQFDPFEIRLPLPADDVAWEARTANECADALGLHGAAAQVQNATGSQRPRQPDMRSAMRSLLDPNYAFQMRATNAYSKFVLVHALHMQIWKVQRANFQQGVMAANGFGGSGPATPLSPNDWVSKGVSNNAGVNTPPVGMTSPSPQTQALLKGIHLALSKWRQCWETDLGLQYPPSAPTPKRFGFSRDAIHFYYLGQSFLRSTNPNDWTAPPDTRFAQVMTLLKKIKGFVVNDNQLNGVEFGSVGEIDDVYGVEDLTLDMKLLFRPFRAGTNSPVNGLQTHLG</sequence>